<sequence>MSTLVCEQRVLGLAGARLRDFELGALAPAFFTEERHGSDVRDVRGH</sequence>
<feature type="non-terminal residue" evidence="1">
    <location>
        <position position="46"/>
    </location>
</feature>
<keyword evidence="2" id="KW-1185">Reference proteome</keyword>
<proteinExistence type="predicted"/>
<dbReference type="STRING" id="54.SAMN02745121_08739"/>
<gene>
    <name evidence="1" type="ORF">SAMN02745121_08739</name>
</gene>
<dbReference type="AlphaFoldDB" id="A0A1I2IHB8"/>
<dbReference type="Proteomes" id="UP000199400">
    <property type="component" value="Unassembled WGS sequence"/>
</dbReference>
<dbReference type="EMBL" id="FOMX01000067">
    <property type="protein sequence ID" value="SFF41802.1"/>
    <property type="molecule type" value="Genomic_DNA"/>
</dbReference>
<evidence type="ECO:0000313" key="2">
    <source>
        <dbReference type="Proteomes" id="UP000199400"/>
    </source>
</evidence>
<accession>A0A1I2IHB8</accession>
<evidence type="ECO:0000313" key="1">
    <source>
        <dbReference type="EMBL" id="SFF41802.1"/>
    </source>
</evidence>
<name>A0A1I2IHB8_9BACT</name>
<organism evidence="1 2">
    <name type="scientific">Nannocystis exedens</name>
    <dbReference type="NCBI Taxonomy" id="54"/>
    <lineage>
        <taxon>Bacteria</taxon>
        <taxon>Pseudomonadati</taxon>
        <taxon>Myxococcota</taxon>
        <taxon>Polyangia</taxon>
        <taxon>Nannocystales</taxon>
        <taxon>Nannocystaceae</taxon>
        <taxon>Nannocystis</taxon>
    </lineage>
</organism>
<protein>
    <submittedName>
        <fullName evidence="1">Uncharacterized protein</fullName>
    </submittedName>
</protein>
<reference evidence="2" key="1">
    <citation type="submission" date="2016-10" db="EMBL/GenBank/DDBJ databases">
        <authorList>
            <person name="Varghese N."/>
            <person name="Submissions S."/>
        </authorList>
    </citation>
    <scope>NUCLEOTIDE SEQUENCE [LARGE SCALE GENOMIC DNA]</scope>
    <source>
        <strain evidence="2">ATCC 25963</strain>
    </source>
</reference>